<evidence type="ECO:0000313" key="2">
    <source>
        <dbReference type="Proteomes" id="UP000054485"/>
    </source>
</evidence>
<organism evidence="1 2">
    <name type="scientific">Suillus luteus UH-Slu-Lm8-n1</name>
    <dbReference type="NCBI Taxonomy" id="930992"/>
    <lineage>
        <taxon>Eukaryota</taxon>
        <taxon>Fungi</taxon>
        <taxon>Dikarya</taxon>
        <taxon>Basidiomycota</taxon>
        <taxon>Agaricomycotina</taxon>
        <taxon>Agaricomycetes</taxon>
        <taxon>Agaricomycetidae</taxon>
        <taxon>Boletales</taxon>
        <taxon>Suillineae</taxon>
        <taxon>Suillaceae</taxon>
        <taxon>Suillus</taxon>
    </lineage>
</organism>
<name>A0A0D0AKT2_9AGAM</name>
<protein>
    <submittedName>
        <fullName evidence="1">Unplaced genomic scaffold CY34scaffold_1096, whole genome shotgun sequence</fullName>
    </submittedName>
</protein>
<gene>
    <name evidence="1" type="ORF">CY34DRAFT_814255</name>
</gene>
<dbReference type="InParanoid" id="A0A0D0AKT2"/>
<proteinExistence type="predicted"/>
<sequence>MGRSEDVSDELWINGPWEQVHHGCTAILAKVCSYTSGSSGDNLRQIATSAWVRGLQVAESHPRQQNYIHPDQLQSDILLRLNHPQRPSVIRQAKTDTRMLHGSGVHGQTSPKYLKSQWEIG</sequence>
<evidence type="ECO:0000313" key="1">
    <source>
        <dbReference type="EMBL" id="KIK32483.1"/>
    </source>
</evidence>
<accession>A0A0D0AKT2</accession>
<dbReference type="Proteomes" id="UP000054485">
    <property type="component" value="Unassembled WGS sequence"/>
</dbReference>
<dbReference type="AlphaFoldDB" id="A0A0D0AKT2"/>
<dbReference type="EMBL" id="KN836227">
    <property type="protein sequence ID" value="KIK32483.1"/>
    <property type="molecule type" value="Genomic_DNA"/>
</dbReference>
<dbReference type="HOGENOM" id="CLU_2039603_0_0_1"/>
<reference evidence="1 2" key="1">
    <citation type="submission" date="2014-04" db="EMBL/GenBank/DDBJ databases">
        <authorList>
            <consortium name="DOE Joint Genome Institute"/>
            <person name="Kuo A."/>
            <person name="Ruytinx J."/>
            <person name="Rineau F."/>
            <person name="Colpaert J."/>
            <person name="Kohler A."/>
            <person name="Nagy L.G."/>
            <person name="Floudas D."/>
            <person name="Copeland A."/>
            <person name="Barry K.W."/>
            <person name="Cichocki N."/>
            <person name="Veneault-Fourrey C."/>
            <person name="LaButti K."/>
            <person name="Lindquist E.A."/>
            <person name="Lipzen A."/>
            <person name="Lundell T."/>
            <person name="Morin E."/>
            <person name="Murat C."/>
            <person name="Sun H."/>
            <person name="Tunlid A."/>
            <person name="Henrissat B."/>
            <person name="Grigoriev I.V."/>
            <person name="Hibbett D.S."/>
            <person name="Martin F."/>
            <person name="Nordberg H.P."/>
            <person name="Cantor M.N."/>
            <person name="Hua S.X."/>
        </authorList>
    </citation>
    <scope>NUCLEOTIDE SEQUENCE [LARGE SCALE GENOMIC DNA]</scope>
    <source>
        <strain evidence="1 2">UH-Slu-Lm8-n1</strain>
    </source>
</reference>
<reference evidence="2" key="2">
    <citation type="submission" date="2015-01" db="EMBL/GenBank/DDBJ databases">
        <title>Evolutionary Origins and Diversification of the Mycorrhizal Mutualists.</title>
        <authorList>
            <consortium name="DOE Joint Genome Institute"/>
            <consortium name="Mycorrhizal Genomics Consortium"/>
            <person name="Kohler A."/>
            <person name="Kuo A."/>
            <person name="Nagy L.G."/>
            <person name="Floudas D."/>
            <person name="Copeland A."/>
            <person name="Barry K.W."/>
            <person name="Cichocki N."/>
            <person name="Veneault-Fourrey C."/>
            <person name="LaButti K."/>
            <person name="Lindquist E.A."/>
            <person name="Lipzen A."/>
            <person name="Lundell T."/>
            <person name="Morin E."/>
            <person name="Murat C."/>
            <person name="Riley R."/>
            <person name="Ohm R."/>
            <person name="Sun H."/>
            <person name="Tunlid A."/>
            <person name="Henrissat B."/>
            <person name="Grigoriev I.V."/>
            <person name="Hibbett D.S."/>
            <person name="Martin F."/>
        </authorList>
    </citation>
    <scope>NUCLEOTIDE SEQUENCE [LARGE SCALE GENOMIC DNA]</scope>
    <source>
        <strain evidence="2">UH-Slu-Lm8-n1</strain>
    </source>
</reference>
<keyword evidence="2" id="KW-1185">Reference proteome</keyword>